<name>A0AAV2H688_LYMST</name>
<dbReference type="InterPro" id="IPR011735">
    <property type="entry name" value="WlaTC/HtrL_glycosyltransf"/>
</dbReference>
<organism evidence="1 2">
    <name type="scientific">Lymnaea stagnalis</name>
    <name type="common">Great pond snail</name>
    <name type="synonym">Helix stagnalis</name>
    <dbReference type="NCBI Taxonomy" id="6523"/>
    <lineage>
        <taxon>Eukaryota</taxon>
        <taxon>Metazoa</taxon>
        <taxon>Spiralia</taxon>
        <taxon>Lophotrochozoa</taxon>
        <taxon>Mollusca</taxon>
        <taxon>Gastropoda</taxon>
        <taxon>Heterobranchia</taxon>
        <taxon>Euthyneura</taxon>
        <taxon>Panpulmonata</taxon>
        <taxon>Hygrophila</taxon>
        <taxon>Lymnaeoidea</taxon>
        <taxon>Lymnaeidae</taxon>
        <taxon>Lymnaea</taxon>
    </lineage>
</organism>
<dbReference type="AlphaFoldDB" id="A0AAV2H688"/>
<evidence type="ECO:0000313" key="1">
    <source>
        <dbReference type="EMBL" id="CAL1529125.1"/>
    </source>
</evidence>
<proteinExistence type="predicted"/>
<accession>A0AAV2H688</accession>
<dbReference type="EMBL" id="CAXITT010000043">
    <property type="protein sequence ID" value="CAL1529125.1"/>
    <property type="molecule type" value="Genomic_DNA"/>
</dbReference>
<evidence type="ECO:0000313" key="2">
    <source>
        <dbReference type="Proteomes" id="UP001497497"/>
    </source>
</evidence>
<sequence length="189" mass="22385">MSEIMNSSEYQKDNELFKQKLCESYIPDYDILQLSKLYFMDRAVRENPFKTTYFMWMDGGYGHGNDVYPKDDVWTPKELFEHGDKVTFIDRTPGVRAFEKDKARLHKMSINILAGLFFAGGGQAFKELYEMQQQQVDEWMRDGVVDDDQTMYMLLYYKKPSLFHLVPGDWYDVFKLFNKNLTEVTPSPR</sequence>
<dbReference type="Proteomes" id="UP001497497">
    <property type="component" value="Unassembled WGS sequence"/>
</dbReference>
<gene>
    <name evidence="1" type="ORF">GSLYS_00003280001</name>
</gene>
<protein>
    <submittedName>
        <fullName evidence="1">Uncharacterized protein</fullName>
    </submittedName>
</protein>
<reference evidence="1 2" key="1">
    <citation type="submission" date="2024-04" db="EMBL/GenBank/DDBJ databases">
        <authorList>
            <consortium name="Genoscope - CEA"/>
            <person name="William W."/>
        </authorList>
    </citation>
    <scope>NUCLEOTIDE SEQUENCE [LARGE SCALE GENOMIC DNA]</scope>
</reference>
<dbReference type="Pfam" id="PF09612">
    <property type="entry name" value="HtrL_YibB"/>
    <property type="match status" value="1"/>
</dbReference>
<keyword evidence="2" id="KW-1185">Reference proteome</keyword>
<comment type="caution">
    <text evidence="1">The sequence shown here is derived from an EMBL/GenBank/DDBJ whole genome shotgun (WGS) entry which is preliminary data.</text>
</comment>